<dbReference type="EMBL" id="JAPFFF010000006">
    <property type="protein sequence ID" value="KAK8887050.1"/>
    <property type="molecule type" value="Genomic_DNA"/>
</dbReference>
<feature type="compositionally biased region" description="Low complexity" evidence="2">
    <location>
        <begin position="680"/>
        <end position="691"/>
    </location>
</feature>
<proteinExistence type="predicted"/>
<feature type="compositionally biased region" description="Polar residues" evidence="2">
    <location>
        <begin position="721"/>
        <end position="738"/>
    </location>
</feature>
<dbReference type="Proteomes" id="UP001470230">
    <property type="component" value="Unassembled WGS sequence"/>
</dbReference>
<protein>
    <submittedName>
        <fullName evidence="3">Uncharacterized protein</fullName>
    </submittedName>
</protein>
<feature type="compositionally biased region" description="Low complexity" evidence="2">
    <location>
        <begin position="544"/>
        <end position="554"/>
    </location>
</feature>
<feature type="compositionally biased region" description="Basic and acidic residues" evidence="2">
    <location>
        <begin position="770"/>
        <end position="780"/>
    </location>
</feature>
<feature type="region of interest" description="Disordered" evidence="2">
    <location>
        <begin position="344"/>
        <end position="615"/>
    </location>
</feature>
<feature type="compositionally biased region" description="Polar residues" evidence="2">
    <location>
        <begin position="781"/>
        <end position="792"/>
    </location>
</feature>
<keyword evidence="1" id="KW-0175">Coiled coil</keyword>
<feature type="coiled-coil region" evidence="1">
    <location>
        <begin position="1604"/>
        <end position="1638"/>
    </location>
</feature>
<feature type="compositionally biased region" description="Polar residues" evidence="2">
    <location>
        <begin position="351"/>
        <end position="364"/>
    </location>
</feature>
<feature type="compositionally biased region" description="Polar residues" evidence="2">
    <location>
        <begin position="595"/>
        <end position="606"/>
    </location>
</feature>
<feature type="coiled-coil region" evidence="1">
    <location>
        <begin position="1791"/>
        <end position="1818"/>
    </location>
</feature>
<feature type="region of interest" description="Disordered" evidence="2">
    <location>
        <begin position="1093"/>
        <end position="1120"/>
    </location>
</feature>
<evidence type="ECO:0000256" key="2">
    <source>
        <dbReference type="SAM" id="MobiDB-lite"/>
    </source>
</evidence>
<feature type="coiled-coil region" evidence="1">
    <location>
        <begin position="1877"/>
        <end position="1931"/>
    </location>
</feature>
<evidence type="ECO:0000256" key="1">
    <source>
        <dbReference type="SAM" id="Coils"/>
    </source>
</evidence>
<feature type="compositionally biased region" description="Basic residues" evidence="2">
    <location>
        <begin position="744"/>
        <end position="753"/>
    </location>
</feature>
<feature type="region of interest" description="Disordered" evidence="2">
    <location>
        <begin position="1554"/>
        <end position="1580"/>
    </location>
</feature>
<feature type="region of interest" description="Disordered" evidence="2">
    <location>
        <begin position="631"/>
        <end position="912"/>
    </location>
</feature>
<feature type="compositionally biased region" description="Polar residues" evidence="2">
    <location>
        <begin position="531"/>
        <end position="543"/>
    </location>
</feature>
<evidence type="ECO:0000313" key="3">
    <source>
        <dbReference type="EMBL" id="KAK8887050.1"/>
    </source>
</evidence>
<feature type="compositionally biased region" description="Basic residues" evidence="2">
    <location>
        <begin position="581"/>
        <end position="593"/>
    </location>
</feature>
<organism evidence="3 4">
    <name type="scientific">Tritrichomonas musculus</name>
    <dbReference type="NCBI Taxonomy" id="1915356"/>
    <lineage>
        <taxon>Eukaryota</taxon>
        <taxon>Metamonada</taxon>
        <taxon>Parabasalia</taxon>
        <taxon>Tritrichomonadida</taxon>
        <taxon>Tritrichomonadidae</taxon>
        <taxon>Tritrichomonas</taxon>
    </lineage>
</organism>
<accession>A0ABR2K7J2</accession>
<feature type="coiled-coil region" evidence="1">
    <location>
        <begin position="14"/>
        <end position="41"/>
    </location>
</feature>
<evidence type="ECO:0000313" key="4">
    <source>
        <dbReference type="Proteomes" id="UP001470230"/>
    </source>
</evidence>
<feature type="compositionally biased region" description="Basic and acidic residues" evidence="2">
    <location>
        <begin position="954"/>
        <end position="965"/>
    </location>
</feature>
<feature type="compositionally biased region" description="Basic and acidic residues" evidence="2">
    <location>
        <begin position="555"/>
        <end position="580"/>
    </location>
</feature>
<feature type="compositionally biased region" description="Basic and acidic residues" evidence="2">
    <location>
        <begin position="389"/>
        <end position="415"/>
    </location>
</feature>
<feature type="compositionally biased region" description="Basic residues" evidence="2">
    <location>
        <begin position="876"/>
        <end position="894"/>
    </location>
</feature>
<feature type="compositionally biased region" description="Basic and acidic residues" evidence="2">
    <location>
        <begin position="795"/>
        <end position="808"/>
    </location>
</feature>
<feature type="compositionally biased region" description="Basic and acidic residues" evidence="2">
    <location>
        <begin position="847"/>
        <end position="858"/>
    </location>
</feature>
<feature type="compositionally biased region" description="Polar residues" evidence="2">
    <location>
        <begin position="635"/>
        <end position="660"/>
    </location>
</feature>
<feature type="compositionally biased region" description="Basic and acidic residues" evidence="2">
    <location>
        <begin position="895"/>
        <end position="907"/>
    </location>
</feature>
<feature type="compositionally biased region" description="Basic and acidic residues" evidence="2">
    <location>
        <begin position="430"/>
        <end position="447"/>
    </location>
</feature>
<comment type="caution">
    <text evidence="3">The sequence shown here is derived from an EMBL/GenBank/DDBJ whole genome shotgun (WGS) entry which is preliminary data.</text>
</comment>
<sequence length="1965" mass="225337">MSTSASLSLSKHQISNVKQTINDLKTENTEYMNTMKKLIDSTQDVHRANKKLEQGIQLHRDYLIRLNDKITKAPKLLEKSKLLNQKAINRMRKYQKQISKQTRGVSVQKIRNEIEKMLADIDKIKQNTNHYKQQVENEKAAINDINKLNELKHELVKMNQSLTAVAQKLLDSISRLQMPSEIEKHVEELKQKMLKSNSIRKKLEAEDPTFENSNSEIFANVDDRLKQAIPIFDDLESLFLSSSSEVQTMKLSSDPISVICSELAFSDISKLSQKSSARIDVDSSSLKMTKSDLFQKNNSESSASLNLIDENISTQGKDKTSKSLNISSTITETVDAFCNKNQVHSKEEDQLPNNLNDTQGNHQKNTNDQKEKLEIKNPKKFNNITSNSENKESEPQNESFESHNNVDSKNRRTTSEDQLLEQSIQKNKSKNQDSKSEKSKSDIEFNAKHSNLKTQDKKIKTKKQKSTEDKTKLENTQLESDISDESESQFGDYESQEQTNKSKHKKSKSLNKGLNSKKQDSKPVLKRNHSKSQNDGFDSTNVNSKLGSEIISESESQKEKSKTDKELESENKESDLNNKKDKIKKKHKIKVKVPRSQTKNIQSNHNSESDNEVSDIKNSCNSIYLSNKSTDADLNLSSLSNEKIGTKTNQDETIYSSEKNINADKPIKPKKQKSSKKVSIESTITDNNSENSNDETENSYSEINLSKTQPRIRNLFAKTLPSKTESDSNIRNSLQTQKMIDPNRKKRRKRKSKPINIDKHHSSSLLPDFNNEKDSKESDISKVNQIAESDSYSEIMKEKESKNNRSNDDSTGISKIFNPLAEKLTSMNDDEKPENQNNFVLKKKKNIKLDQTQKKEVDSDSDNYEPSLKVHNDKKTNKHKNNKPKTKKIRKRKDGKPTTDLTKKEGQNEEINSGNNVIKKAFTKVINDSQLKKLDNDSMSTETYNDAYETDGDLTSHKKSESEKRRNPKRVSIYDSEGNQIMNSIFVDENGIPLKTTPAFGEDGNPINKLLQFDEKGNNTSNNLILDEFGNKVKFVIQLNNDGQPMNKRIYDSQGNEIKDASKISLKYEKIKKENEKEKPKTSYDINADIFEEEEEEPESTSNVQPQLKPNDESQTKNQSPSILALFDSEGNQIKNPVLIDSENRIPIYTKLFDSSNKLIQNPIETDSDGKPQIKVFDPDGQEVGCLITVNEDGTPVNPMIYDQNGKQIKSLKCFMNDSNPKIKKKKIKKKKHRIFDKDNNEIKNILLIDTLGNPLNTRVFNQDGEEVKTSITLNKELYDSNNVKIDSIIEVDSLMHPIYSKVYDSKGNQIDDLSNLMPKKIMPIESSASLSNSNDEKLNDDKAKPKLKIDTKKRSKSNHLTASIDENGKPINATLFDSDGNEISVVEFNSDGSPKKQIYDQNKKRITKIIIEDQDEIESVSSLSSEENDDNLRRSKSDLNDIFCDANGNEFKNPVFVDLNDKPYNNIQIYDMQGHIVNTSLKYDESNGLPEIPIFDSQGIPFSHVVQIGYDGNPTKFTLYNLRMEPVTFPTLKVKKIKREKLEIVDDKKNLNTISFENPEKPEEEDSDNEKKPKKASQTKWTRSILSNFITTHLDKTKLNVAVADAKVSLIHLEEEIHNLEEEKILLERKINMQIEKHDKIEKNEKIEFVFDISNFYIEPEPTPNRYDFVRDIETESEMTNENLVELTKEIEMNSDFLANNIIFEQQKMAADAHFPELEKLYFQVMKKNTRLKHTIEKLERHINIVTSDNMAEYASKETRLRVRFEDSKKEKISIMSQAESSLSEGYIQINDLNNKIHDQKMLIEMLKKQIAEQQRKERPDAMKLCQQLDGLRSIEKKNRENLKMLEIEQNSIDTESLKLNELIDEKSMCLLQQSVLDSQKQLNDLKESFARMRKKGVKQPYPLTNKYELMGLDERIKEAKKQIADVKRKDSVAVNKIDKRIKILQSYGLRVPTHKRVSDGECI</sequence>
<feature type="compositionally biased region" description="Basic and acidic residues" evidence="2">
    <location>
        <begin position="1335"/>
        <end position="1353"/>
    </location>
</feature>
<name>A0ABR2K7J2_9EUKA</name>
<reference evidence="3 4" key="1">
    <citation type="submission" date="2024-04" db="EMBL/GenBank/DDBJ databases">
        <title>Tritrichomonas musculus Genome.</title>
        <authorList>
            <person name="Alves-Ferreira E."/>
            <person name="Grigg M."/>
            <person name="Lorenzi H."/>
            <person name="Galac M."/>
        </authorList>
    </citation>
    <scope>NUCLEOTIDE SEQUENCE [LARGE SCALE GENOMIC DNA]</scope>
    <source>
        <strain evidence="3 4">EAF2021</strain>
    </source>
</reference>
<feature type="coiled-coil region" evidence="1">
    <location>
        <begin position="77"/>
        <end position="206"/>
    </location>
</feature>
<feature type="region of interest" description="Disordered" evidence="2">
    <location>
        <begin position="944"/>
        <end position="970"/>
    </location>
</feature>
<gene>
    <name evidence="3" type="ORF">M9Y10_038086</name>
</gene>
<feature type="region of interest" description="Disordered" evidence="2">
    <location>
        <begin position="1326"/>
        <end position="1365"/>
    </location>
</feature>
<keyword evidence="4" id="KW-1185">Reference proteome</keyword>
<feature type="compositionally biased region" description="Basic and acidic residues" evidence="2">
    <location>
        <begin position="365"/>
        <end position="377"/>
    </location>
</feature>